<gene>
    <name evidence="1" type="ORF">J2Z43_000138</name>
</gene>
<evidence type="ECO:0000313" key="1">
    <source>
        <dbReference type="EMBL" id="MBP1853748.1"/>
    </source>
</evidence>
<evidence type="ECO:0008006" key="3">
    <source>
        <dbReference type="Google" id="ProtNLM"/>
    </source>
</evidence>
<dbReference type="EMBL" id="JAGGJX010000001">
    <property type="protein sequence ID" value="MBP1853748.1"/>
    <property type="molecule type" value="Genomic_DNA"/>
</dbReference>
<organism evidence="1 2">
    <name type="scientific">Metaclostridioides mangenotii</name>
    <dbReference type="NCBI Taxonomy" id="1540"/>
    <lineage>
        <taxon>Bacteria</taxon>
        <taxon>Bacillati</taxon>
        <taxon>Bacillota</taxon>
        <taxon>Clostridia</taxon>
        <taxon>Peptostreptococcales</taxon>
        <taxon>Peptostreptococcaceae</taxon>
        <taxon>Metaclostridioides</taxon>
    </lineage>
</organism>
<dbReference type="Pfam" id="PF12653">
    <property type="entry name" value="DUF3785"/>
    <property type="match status" value="1"/>
</dbReference>
<reference evidence="1 2" key="1">
    <citation type="submission" date="2021-03" db="EMBL/GenBank/DDBJ databases">
        <title>Genomic Encyclopedia of Type Strains, Phase IV (KMG-IV): sequencing the most valuable type-strain genomes for metagenomic binning, comparative biology and taxonomic classification.</title>
        <authorList>
            <person name="Goeker M."/>
        </authorList>
    </citation>
    <scope>NUCLEOTIDE SEQUENCE [LARGE SCALE GENOMIC DNA]</scope>
    <source>
        <strain evidence="1 2">DSM 1289</strain>
    </source>
</reference>
<proteinExistence type="predicted"/>
<evidence type="ECO:0000313" key="2">
    <source>
        <dbReference type="Proteomes" id="UP000767291"/>
    </source>
</evidence>
<dbReference type="RefSeq" id="WP_209455399.1">
    <property type="nucleotide sequence ID" value="NZ_BAAACS010000017.1"/>
</dbReference>
<dbReference type="Proteomes" id="UP000767291">
    <property type="component" value="Unassembled WGS sequence"/>
</dbReference>
<dbReference type="InterPro" id="IPR024210">
    <property type="entry name" value="DUF3785"/>
</dbReference>
<protein>
    <recommendedName>
        <fullName evidence="3">DUF3785 domain-containing protein</fullName>
    </recommendedName>
</protein>
<name>A0ABS4E753_9FIRM</name>
<keyword evidence="2" id="KW-1185">Reference proteome</keyword>
<comment type="caution">
    <text evidence="1">The sequence shown here is derived from an EMBL/GenBank/DDBJ whole genome shotgun (WGS) entry which is preliminary data.</text>
</comment>
<accession>A0ABS4E753</accession>
<sequence length="140" mass="16357">MSSYKFNYEEKEYILSEENCIELLNDDEKPVSKFNLKEALELLNKTEKDVAFDTEYYQEACPDCLYGVKEKQKFFAFLEYHFYIFTKNGEYVISDISTEYAGKSFNKLSRGNEVDDSYIVSVIVCKNCGKFVVQVENCIV</sequence>